<proteinExistence type="predicted"/>
<evidence type="ECO:0000313" key="2">
    <source>
        <dbReference type="EMBL" id="CAF9911394.1"/>
    </source>
</evidence>
<dbReference type="OrthoDB" id="194468at2759"/>
<dbReference type="Gene3D" id="3.40.50.10910">
    <property type="entry name" value="Amidohydrolase"/>
    <property type="match status" value="1"/>
</dbReference>
<dbReference type="InterPro" id="IPR032466">
    <property type="entry name" value="Metal_Hydrolase"/>
</dbReference>
<dbReference type="Gene3D" id="1.20.58.520">
    <property type="entry name" value="Amidohydrolase"/>
    <property type="match status" value="1"/>
</dbReference>
<dbReference type="AlphaFoldDB" id="A0A8H3IF46"/>
<evidence type="ECO:0000313" key="3">
    <source>
        <dbReference type="Proteomes" id="UP000664534"/>
    </source>
</evidence>
<feature type="domain" description="Amidohydrolase-related" evidence="1">
    <location>
        <begin position="65"/>
        <end position="372"/>
    </location>
</feature>
<dbReference type="InterPro" id="IPR011059">
    <property type="entry name" value="Metal-dep_hydrolase_composite"/>
</dbReference>
<comment type="caution">
    <text evidence="2">The sequence shown here is derived from an EMBL/GenBank/DDBJ whole genome shotgun (WGS) entry which is preliminary data.</text>
</comment>
<gene>
    <name evidence="2" type="ORF">IMSHALPRED_010017</name>
</gene>
<dbReference type="Gene3D" id="2.30.40.10">
    <property type="entry name" value="Urease, subunit C, domain 1"/>
    <property type="match status" value="1"/>
</dbReference>
<dbReference type="SUPFAM" id="SSF51556">
    <property type="entry name" value="Metallo-dependent hydrolases"/>
    <property type="match status" value="1"/>
</dbReference>
<dbReference type="SUPFAM" id="SSF51338">
    <property type="entry name" value="Composite domain of metallo-dependent hydrolases"/>
    <property type="match status" value="1"/>
</dbReference>
<dbReference type="InterPro" id="IPR051781">
    <property type="entry name" value="Metallo-dep_Hydrolase"/>
</dbReference>
<organism evidence="2 3">
    <name type="scientific">Imshaugia aleurites</name>
    <dbReference type="NCBI Taxonomy" id="172621"/>
    <lineage>
        <taxon>Eukaryota</taxon>
        <taxon>Fungi</taxon>
        <taxon>Dikarya</taxon>
        <taxon>Ascomycota</taxon>
        <taxon>Pezizomycotina</taxon>
        <taxon>Lecanoromycetes</taxon>
        <taxon>OSLEUM clade</taxon>
        <taxon>Lecanoromycetidae</taxon>
        <taxon>Lecanorales</taxon>
        <taxon>Lecanorineae</taxon>
        <taxon>Parmeliaceae</taxon>
        <taxon>Imshaugia</taxon>
    </lineage>
</organism>
<evidence type="ECO:0000259" key="1">
    <source>
        <dbReference type="Pfam" id="PF01979"/>
    </source>
</evidence>
<keyword evidence="3" id="KW-1185">Reference proteome</keyword>
<sequence length="418" mass="45170">MATFNFMPEMAKILIANVKYFDGNEMIYTPHNIYVADGLIVKLELYDPEASLETGWFPVHGDGAFLIPGLIDSHIHLLGVEELQQLCAYGITSAMDMATFPLALLQALRKIAGQNGLPDIRFGGIGASTRTSNWAIGGLVQNPKDAANFIQTQVSQGADHCKVVMDDDHPAGMVPFDMETLHALIHSAHEHGKKMIAHACTIQPYRDAITAGLDIITHTPMDEALDPTTASKMVGKVISVPTLCMQHNIIQRNPQMAQGANFDFCHPTNSLKAMYDSGVDILVGTDSNAAEVSPGHPMHGVSIHHEMELLVSAGMKPVDVLKAATSKPARVFGLDDRGVIKEGKRADLVLLANDPTANIQATRMIKQVWAKGVPYLPLRPLAIVPSVPWGYFMQINDVTSESTTATTGKTVKGPSCCS</sequence>
<accession>A0A8H3IF46</accession>
<dbReference type="GO" id="GO:0016810">
    <property type="term" value="F:hydrolase activity, acting on carbon-nitrogen (but not peptide) bonds"/>
    <property type="evidence" value="ECO:0007669"/>
    <property type="project" value="InterPro"/>
</dbReference>
<dbReference type="Proteomes" id="UP000664534">
    <property type="component" value="Unassembled WGS sequence"/>
</dbReference>
<reference evidence="2" key="1">
    <citation type="submission" date="2021-03" db="EMBL/GenBank/DDBJ databases">
        <authorList>
            <person name="Tagirdzhanova G."/>
        </authorList>
    </citation>
    <scope>NUCLEOTIDE SEQUENCE</scope>
</reference>
<name>A0A8H3IF46_9LECA</name>
<dbReference type="PANTHER" id="PTHR43135">
    <property type="entry name" value="ALPHA-D-RIBOSE 1-METHYLPHOSPHONATE 5-TRIPHOSPHATE DIPHOSPHATASE"/>
    <property type="match status" value="1"/>
</dbReference>
<dbReference type="Pfam" id="PF01979">
    <property type="entry name" value="Amidohydro_1"/>
    <property type="match status" value="1"/>
</dbReference>
<dbReference type="EMBL" id="CAJPDT010000008">
    <property type="protein sequence ID" value="CAF9911394.1"/>
    <property type="molecule type" value="Genomic_DNA"/>
</dbReference>
<dbReference type="Gene3D" id="3.30.110.90">
    <property type="entry name" value="Amidohydrolase"/>
    <property type="match status" value="1"/>
</dbReference>
<protein>
    <recommendedName>
        <fullName evidence="1">Amidohydrolase-related domain-containing protein</fullName>
    </recommendedName>
</protein>
<dbReference type="InterPro" id="IPR006680">
    <property type="entry name" value="Amidohydro-rel"/>
</dbReference>
<dbReference type="PANTHER" id="PTHR43135:SF3">
    <property type="entry name" value="ALPHA-D-RIBOSE 1-METHYLPHOSPHONATE 5-TRIPHOSPHATE DIPHOSPHATASE"/>
    <property type="match status" value="1"/>
</dbReference>